<reference evidence="1 2" key="1">
    <citation type="submission" date="2021-01" db="EMBL/GenBank/DDBJ databases">
        <title>Whole genome shotgun sequence of Verrucosispora gifhornensis NBRC 16317.</title>
        <authorList>
            <person name="Komaki H."/>
            <person name="Tamura T."/>
        </authorList>
    </citation>
    <scope>NUCLEOTIDE SEQUENCE [LARGE SCALE GENOMIC DNA]</scope>
    <source>
        <strain evidence="1 2">NBRC 16317</strain>
    </source>
</reference>
<dbReference type="EMBL" id="BOPA01000010">
    <property type="protein sequence ID" value="GIJ14345.1"/>
    <property type="molecule type" value="Genomic_DNA"/>
</dbReference>
<name>A0ABQ4I8Y7_9ACTN</name>
<proteinExistence type="predicted"/>
<protein>
    <submittedName>
        <fullName evidence="1">Uncharacterized protein</fullName>
    </submittedName>
</protein>
<organism evidence="1 2">
    <name type="scientific">Micromonospora gifhornensis</name>
    <dbReference type="NCBI Taxonomy" id="84594"/>
    <lineage>
        <taxon>Bacteria</taxon>
        <taxon>Bacillati</taxon>
        <taxon>Actinomycetota</taxon>
        <taxon>Actinomycetes</taxon>
        <taxon>Micromonosporales</taxon>
        <taxon>Micromonosporaceae</taxon>
        <taxon>Micromonospora</taxon>
    </lineage>
</organism>
<keyword evidence="2" id="KW-1185">Reference proteome</keyword>
<dbReference type="RefSeq" id="WP_204290294.1">
    <property type="nucleotide sequence ID" value="NZ_BAAAGZ010000016.1"/>
</dbReference>
<accession>A0ABQ4I8Y7</accession>
<evidence type="ECO:0000313" key="2">
    <source>
        <dbReference type="Proteomes" id="UP000647860"/>
    </source>
</evidence>
<dbReference type="Proteomes" id="UP000647860">
    <property type="component" value="Unassembled WGS sequence"/>
</dbReference>
<evidence type="ECO:0000313" key="1">
    <source>
        <dbReference type="EMBL" id="GIJ14345.1"/>
    </source>
</evidence>
<sequence>MSTQLPALVAGLVDDAAVFPPGSASLPDAVAAHRRHRADWYADLVGPLLLPASKVAAGELSGLVDPAEGFVIGLIGDIGLDRLPFALSFLPPLGVAVRQLEAPVAKRGEDPQPGLAELINLTERLDTVAVFAEIPLTFGLTAALDTLAEARSRGLSVAAKFRTGGLAAELFPTPAELAAVICACRDRQLPFKLTAGLHHAVRHLDPETGITHHGFANVLAATLAAAEGAAVGTVTELLTVRDERPLVQQIEGRHDLARPLWMGFGSCSIVEPLTDLIRLGLVNGRNQA</sequence>
<gene>
    <name evidence="1" type="ORF">Vgi01_10290</name>
</gene>
<comment type="caution">
    <text evidence="1">The sequence shown here is derived from an EMBL/GenBank/DDBJ whole genome shotgun (WGS) entry which is preliminary data.</text>
</comment>